<name>A0A0E9SMD3_ANGAN</name>
<dbReference type="AlphaFoldDB" id="A0A0E9SMD3"/>
<dbReference type="EMBL" id="GBXM01066101">
    <property type="protein sequence ID" value="JAH42476.1"/>
    <property type="molecule type" value="Transcribed_RNA"/>
</dbReference>
<sequence>MAVFPPHHVCIFLILFSRSVLRLHGCVASVCCLSCFFQC</sequence>
<evidence type="ECO:0000313" key="1">
    <source>
        <dbReference type="EMBL" id="JAH42476.1"/>
    </source>
</evidence>
<reference evidence="1" key="1">
    <citation type="submission" date="2014-11" db="EMBL/GenBank/DDBJ databases">
        <authorList>
            <person name="Amaro Gonzalez C."/>
        </authorList>
    </citation>
    <scope>NUCLEOTIDE SEQUENCE</scope>
</reference>
<organism evidence="1">
    <name type="scientific">Anguilla anguilla</name>
    <name type="common">European freshwater eel</name>
    <name type="synonym">Muraena anguilla</name>
    <dbReference type="NCBI Taxonomy" id="7936"/>
    <lineage>
        <taxon>Eukaryota</taxon>
        <taxon>Metazoa</taxon>
        <taxon>Chordata</taxon>
        <taxon>Craniata</taxon>
        <taxon>Vertebrata</taxon>
        <taxon>Euteleostomi</taxon>
        <taxon>Actinopterygii</taxon>
        <taxon>Neopterygii</taxon>
        <taxon>Teleostei</taxon>
        <taxon>Anguilliformes</taxon>
        <taxon>Anguillidae</taxon>
        <taxon>Anguilla</taxon>
    </lineage>
</organism>
<protein>
    <submittedName>
        <fullName evidence="1">Uncharacterized protein</fullName>
    </submittedName>
</protein>
<proteinExistence type="predicted"/>
<reference evidence="1" key="2">
    <citation type="journal article" date="2015" name="Fish Shellfish Immunol.">
        <title>Early steps in the European eel (Anguilla anguilla)-Vibrio vulnificus interaction in the gills: Role of the RtxA13 toxin.</title>
        <authorList>
            <person name="Callol A."/>
            <person name="Pajuelo D."/>
            <person name="Ebbesson L."/>
            <person name="Teles M."/>
            <person name="MacKenzie S."/>
            <person name="Amaro C."/>
        </authorList>
    </citation>
    <scope>NUCLEOTIDE SEQUENCE</scope>
</reference>
<accession>A0A0E9SMD3</accession>